<dbReference type="Pfam" id="PF09135">
    <property type="entry name" value="Alb1"/>
    <property type="match status" value="1"/>
</dbReference>
<dbReference type="PANTHER" id="PTHR28280:SF1">
    <property type="entry name" value="SHUTTLING PRE-60S FACTOR ECM1"/>
    <property type="match status" value="1"/>
</dbReference>
<keyword evidence="5" id="KW-0690">Ribosome biogenesis</keyword>
<dbReference type="InterPro" id="IPR053278">
    <property type="entry name" value="Pre-60S_factor_ECM1"/>
</dbReference>
<feature type="region of interest" description="Disordered" evidence="8">
    <location>
        <begin position="121"/>
        <end position="168"/>
    </location>
</feature>
<evidence type="ECO:0000256" key="7">
    <source>
        <dbReference type="SAM" id="Coils"/>
    </source>
</evidence>
<evidence type="ECO:0000256" key="3">
    <source>
        <dbReference type="ARBA" id="ARBA00022448"/>
    </source>
</evidence>
<dbReference type="OrthoDB" id="5304887at2759"/>
<dbReference type="GO" id="GO:0030687">
    <property type="term" value="C:preribosome, large subunit precursor"/>
    <property type="evidence" value="ECO:0007669"/>
    <property type="project" value="TreeGrafter"/>
</dbReference>
<dbReference type="GO" id="GO:0005737">
    <property type="term" value="C:cytoplasm"/>
    <property type="evidence" value="ECO:0007669"/>
    <property type="project" value="UniProtKB-SubCell"/>
</dbReference>
<dbReference type="RefSeq" id="XP_040661665.1">
    <property type="nucleotide sequence ID" value="XM_040813959.1"/>
</dbReference>
<feature type="compositionally biased region" description="Basic residues" evidence="8">
    <location>
        <begin position="1"/>
        <end position="15"/>
    </location>
</feature>
<reference evidence="10" key="1">
    <citation type="journal article" date="2017" name="Genome Biol.">
        <title>Comparative genomics reveals high biological diversity and specific adaptations in the industrially and medically important fungal genus Aspergillus.</title>
        <authorList>
            <person name="de Vries R.P."/>
            <person name="Riley R."/>
            <person name="Wiebenga A."/>
            <person name="Aguilar-Osorio G."/>
            <person name="Amillis S."/>
            <person name="Uchima C.A."/>
            <person name="Anderluh G."/>
            <person name="Asadollahi M."/>
            <person name="Askin M."/>
            <person name="Barry K."/>
            <person name="Battaglia E."/>
            <person name="Bayram O."/>
            <person name="Benocci T."/>
            <person name="Braus-Stromeyer S.A."/>
            <person name="Caldana C."/>
            <person name="Canovas D."/>
            <person name="Cerqueira G.C."/>
            <person name="Chen F."/>
            <person name="Chen W."/>
            <person name="Choi C."/>
            <person name="Clum A."/>
            <person name="Dos Santos R.A."/>
            <person name="Damasio A.R."/>
            <person name="Diallinas G."/>
            <person name="Emri T."/>
            <person name="Fekete E."/>
            <person name="Flipphi M."/>
            <person name="Freyberg S."/>
            <person name="Gallo A."/>
            <person name="Gournas C."/>
            <person name="Habgood R."/>
            <person name="Hainaut M."/>
            <person name="Harispe M.L."/>
            <person name="Henrissat B."/>
            <person name="Hilden K.S."/>
            <person name="Hope R."/>
            <person name="Hossain A."/>
            <person name="Karabika E."/>
            <person name="Karaffa L."/>
            <person name="Karanyi Z."/>
            <person name="Krasevec N."/>
            <person name="Kuo A."/>
            <person name="Kusch H."/>
            <person name="LaButti K."/>
            <person name="Lagendijk E.L."/>
            <person name="Lapidus A."/>
            <person name="Levasseur A."/>
            <person name="Lindquist E."/>
            <person name="Lipzen A."/>
            <person name="Logrieco A.F."/>
            <person name="MacCabe A."/>
            <person name="Maekelae M.R."/>
            <person name="Malavazi I."/>
            <person name="Melin P."/>
            <person name="Meyer V."/>
            <person name="Mielnichuk N."/>
            <person name="Miskei M."/>
            <person name="Molnar A.P."/>
            <person name="Mule G."/>
            <person name="Ngan C.Y."/>
            <person name="Orejas M."/>
            <person name="Orosz E."/>
            <person name="Ouedraogo J.P."/>
            <person name="Overkamp K.M."/>
            <person name="Park H.-S."/>
            <person name="Perrone G."/>
            <person name="Piumi F."/>
            <person name="Punt P.J."/>
            <person name="Ram A.F."/>
            <person name="Ramon A."/>
            <person name="Rauscher S."/>
            <person name="Record E."/>
            <person name="Riano-Pachon D.M."/>
            <person name="Robert V."/>
            <person name="Roehrig J."/>
            <person name="Ruller R."/>
            <person name="Salamov A."/>
            <person name="Salih N.S."/>
            <person name="Samson R.A."/>
            <person name="Sandor E."/>
            <person name="Sanguinetti M."/>
            <person name="Schuetze T."/>
            <person name="Sepcic K."/>
            <person name="Shelest E."/>
            <person name="Sherlock G."/>
            <person name="Sophianopoulou V."/>
            <person name="Squina F.M."/>
            <person name="Sun H."/>
            <person name="Susca A."/>
            <person name="Todd R.B."/>
            <person name="Tsang A."/>
            <person name="Unkles S.E."/>
            <person name="van de Wiele N."/>
            <person name="van Rossen-Uffink D."/>
            <person name="Oliveira J.V."/>
            <person name="Vesth T.C."/>
            <person name="Visser J."/>
            <person name="Yu J.-H."/>
            <person name="Zhou M."/>
            <person name="Andersen M.R."/>
            <person name="Archer D.B."/>
            <person name="Baker S.E."/>
            <person name="Benoit I."/>
            <person name="Brakhage A.A."/>
            <person name="Braus G.H."/>
            <person name="Fischer R."/>
            <person name="Frisvad J.C."/>
            <person name="Goldman G.H."/>
            <person name="Houbraken J."/>
            <person name="Oakley B."/>
            <person name="Pocsi I."/>
            <person name="Scazzocchio C."/>
            <person name="Seiboth B."/>
            <person name="vanKuyk P.A."/>
            <person name="Wortman J."/>
            <person name="Dyer P.S."/>
            <person name="Grigoriev I.V."/>
        </authorList>
    </citation>
    <scope>NUCLEOTIDE SEQUENCE [LARGE SCALE GENOMIC DNA]</scope>
    <source>
        <strain evidence="10">CBS 583.65</strain>
    </source>
</reference>
<accession>A0A1L9P322</accession>
<dbReference type="GO" id="GO:0000055">
    <property type="term" value="P:ribosomal large subunit export from nucleus"/>
    <property type="evidence" value="ECO:0007669"/>
    <property type="project" value="TreeGrafter"/>
</dbReference>
<dbReference type="GO" id="GO:0005730">
    <property type="term" value="C:nucleolus"/>
    <property type="evidence" value="ECO:0007669"/>
    <property type="project" value="TreeGrafter"/>
</dbReference>
<dbReference type="EMBL" id="KV878125">
    <property type="protein sequence ID" value="OJI95902.1"/>
    <property type="molecule type" value="Genomic_DNA"/>
</dbReference>
<dbReference type="PANTHER" id="PTHR28280">
    <property type="entry name" value="SHUTTLING PRE-60S FACTOR ECM1"/>
    <property type="match status" value="1"/>
</dbReference>
<gene>
    <name evidence="9" type="ORF">ASPVEDRAFT_48190</name>
</gene>
<evidence type="ECO:0000256" key="8">
    <source>
        <dbReference type="SAM" id="MobiDB-lite"/>
    </source>
</evidence>
<evidence type="ECO:0000256" key="5">
    <source>
        <dbReference type="ARBA" id="ARBA00022517"/>
    </source>
</evidence>
<feature type="coiled-coil region" evidence="7">
    <location>
        <begin position="75"/>
        <end position="102"/>
    </location>
</feature>
<dbReference type="Proteomes" id="UP000184073">
    <property type="component" value="Unassembled WGS sequence"/>
</dbReference>
<proteinExistence type="predicted"/>
<keyword evidence="3" id="KW-0813">Transport</keyword>
<keyword evidence="6" id="KW-0539">Nucleus</keyword>
<dbReference type="GeneID" id="63729470"/>
<sequence length="168" mass="18364">MAKARNVSKHSRAARRAASPSLDLDKSLTSLPRVENTPMQRESILADRANAGVSKKQSKPKAKSRAQRLRQQKGIDKAEAIMDQLEIKVAKSENRAKAVKSRRAEWTDLNGKASKFEALAEAGSNDDDDAMVDVSTAAGNRSKSREEPATQNVVVDEHAPVDEDDEIT</sequence>
<dbReference type="InterPro" id="IPR022784">
    <property type="entry name" value="Ribosome_bgen_Alb1"/>
</dbReference>
<dbReference type="VEuPathDB" id="FungiDB:ASPVEDRAFT_48190"/>
<evidence type="ECO:0000256" key="6">
    <source>
        <dbReference type="ARBA" id="ARBA00023242"/>
    </source>
</evidence>
<organism evidence="9 10">
    <name type="scientific">Aspergillus versicolor CBS 583.65</name>
    <dbReference type="NCBI Taxonomy" id="1036611"/>
    <lineage>
        <taxon>Eukaryota</taxon>
        <taxon>Fungi</taxon>
        <taxon>Dikarya</taxon>
        <taxon>Ascomycota</taxon>
        <taxon>Pezizomycotina</taxon>
        <taxon>Eurotiomycetes</taxon>
        <taxon>Eurotiomycetidae</taxon>
        <taxon>Eurotiales</taxon>
        <taxon>Aspergillaceae</taxon>
        <taxon>Aspergillus</taxon>
        <taxon>Aspergillus subgen. Nidulantes</taxon>
    </lineage>
</organism>
<feature type="region of interest" description="Disordered" evidence="8">
    <location>
        <begin position="1"/>
        <end position="75"/>
    </location>
</feature>
<evidence type="ECO:0000256" key="4">
    <source>
        <dbReference type="ARBA" id="ARBA00022490"/>
    </source>
</evidence>
<feature type="compositionally biased region" description="Basic residues" evidence="8">
    <location>
        <begin position="56"/>
        <end position="71"/>
    </location>
</feature>
<evidence type="ECO:0008006" key="11">
    <source>
        <dbReference type="Google" id="ProtNLM"/>
    </source>
</evidence>
<protein>
    <recommendedName>
        <fullName evidence="11">Ribosome biogenesis protein Alb1</fullName>
    </recommendedName>
</protein>
<keyword evidence="4" id="KW-0963">Cytoplasm</keyword>
<comment type="subcellular location">
    <subcellularLocation>
        <location evidence="2">Cytoplasm</location>
    </subcellularLocation>
    <subcellularLocation>
        <location evidence="1">Nucleus</location>
    </subcellularLocation>
</comment>
<evidence type="ECO:0000313" key="10">
    <source>
        <dbReference type="Proteomes" id="UP000184073"/>
    </source>
</evidence>
<evidence type="ECO:0000256" key="1">
    <source>
        <dbReference type="ARBA" id="ARBA00004123"/>
    </source>
</evidence>
<keyword evidence="7" id="KW-0175">Coiled coil</keyword>
<dbReference type="AlphaFoldDB" id="A0A1L9P322"/>
<keyword evidence="10" id="KW-1185">Reference proteome</keyword>
<evidence type="ECO:0000256" key="2">
    <source>
        <dbReference type="ARBA" id="ARBA00004496"/>
    </source>
</evidence>
<evidence type="ECO:0000313" key="9">
    <source>
        <dbReference type="EMBL" id="OJI95902.1"/>
    </source>
</evidence>
<name>A0A1L9P322_ASPVE</name>